<protein>
    <submittedName>
        <fullName evidence="1">Uncharacterized protein</fullName>
    </submittedName>
</protein>
<name>A0ACB8WAE4_9TELE</name>
<evidence type="ECO:0000313" key="1">
    <source>
        <dbReference type="EMBL" id="KAI3364438.1"/>
    </source>
</evidence>
<dbReference type="Proteomes" id="UP000831701">
    <property type="component" value="Chromosome 13"/>
</dbReference>
<comment type="caution">
    <text evidence="1">The sequence shown here is derived from an EMBL/GenBank/DDBJ whole genome shotgun (WGS) entry which is preliminary data.</text>
</comment>
<keyword evidence="2" id="KW-1185">Reference proteome</keyword>
<evidence type="ECO:0000313" key="2">
    <source>
        <dbReference type="Proteomes" id="UP000831701"/>
    </source>
</evidence>
<gene>
    <name evidence="1" type="ORF">L3Q82_011227</name>
</gene>
<dbReference type="EMBL" id="CM041543">
    <property type="protein sequence ID" value="KAI3364438.1"/>
    <property type="molecule type" value="Genomic_DNA"/>
</dbReference>
<accession>A0ACB8WAE4</accession>
<proteinExistence type="predicted"/>
<sequence length="1069" mass="118363">ERRSIAAIVGCLFFFPSPDHLQPTRQTPESKEKLSRERTERRGVFDAICKNIDGVTSVEKAGAGDTSQHLVAGNSFHGNVLAGNMEFLQWSCHDVAEWIESLGFPQYKSSPCIFCRQACFTENLITGRKLIFVNRTYLPRLGVTDFKHMQVRTKLAKSAFMYSALQPQKNEKKKKKKDVVSVGHLRPACVRELLGITEPSWGRSVADPRRDSVGLFLERKSRTGEGADGLTYLRFLDDGAPNFMTCYIPDKVSGFIKWIPPYPPSQLCHNQMESLLVYLIVLGVAVKAHKVQICPKRCVCQVLNPNLATLCDKKGLLFVPPNIDRHTVEMRLGDNFVTSIKRKDFANMTKLVDLTLSRNTIGSIAPHAFKDLENLRALHLDSNRLTRITNDTFSGMSKLHHLILNNNQLTHIHIGAFNDLTALEELDLSYNNLESAPWVAIQRMSNLHTLNLDHNMLSYIPEGTFSGLQKLKRLDVTSNKLQKLPPDPIFQRAGVLATSGIMGPSSFALSFGGNPLRCNCELLWLRRLRREDDLETCASPQHLAGRYFWTVSEEEFLCEPPLITRHSQELQALEGQSVTLRCKARGDPDPIIHWIAPDGRLMSNSSRATVHTDGTLDILISTVKDSGSFTCVASNPAGEAQQTVDLVIAKLPHITNNTVAEQEPDPGSSDIATVTKTGAEAGGLPLGNAKTSPEKKVVIAEATSTSALVKFNFQRSIPGIRMFQIQYNGTYDDSLVYRMIPPTSKSIMVNNLAAGTHYDLCVLAIYDDQVTALTATRVIGCIHFTTEPQYLRCHFMQSQFLGGTIVVIIGGIIVASVLAFIIFLIVRYRVCNQGDSDKALEMGDIRSLSSDGQLQGCGIPKSLSKQVLRPEKNDKDSLRVALPPPEPVKQRPPVVVATTKPSVPDCTVSTSAASHSWHPASPGAPRPKRFSAPPKPSEVRRGEAQADVELDNMNRNNSSEVKMATAVALAVPGQHTKWTAVPRGPRPQQASRHYMTVPAGGVRMNRRHSLNADSYRERCYVAYPKTGASLRSKRSLSMSGELPQLESTTNIHRARDKLSRSEWLLESTL</sequence>
<organism evidence="1 2">
    <name type="scientific">Scortum barcoo</name>
    <name type="common">barcoo grunter</name>
    <dbReference type="NCBI Taxonomy" id="214431"/>
    <lineage>
        <taxon>Eukaryota</taxon>
        <taxon>Metazoa</taxon>
        <taxon>Chordata</taxon>
        <taxon>Craniata</taxon>
        <taxon>Vertebrata</taxon>
        <taxon>Euteleostomi</taxon>
        <taxon>Actinopterygii</taxon>
        <taxon>Neopterygii</taxon>
        <taxon>Teleostei</taxon>
        <taxon>Neoteleostei</taxon>
        <taxon>Acanthomorphata</taxon>
        <taxon>Eupercaria</taxon>
        <taxon>Centrarchiformes</taxon>
        <taxon>Terapontoidei</taxon>
        <taxon>Terapontidae</taxon>
        <taxon>Scortum</taxon>
    </lineage>
</organism>
<feature type="non-terminal residue" evidence="1">
    <location>
        <position position="1"/>
    </location>
</feature>
<reference evidence="1" key="1">
    <citation type="submission" date="2022-04" db="EMBL/GenBank/DDBJ databases">
        <title>Jade perch genome.</title>
        <authorList>
            <person name="Chao B."/>
        </authorList>
    </citation>
    <scope>NUCLEOTIDE SEQUENCE</scope>
    <source>
        <strain evidence="1">CB-2022</strain>
    </source>
</reference>